<feature type="non-terminal residue" evidence="7">
    <location>
        <position position="1"/>
    </location>
</feature>
<reference evidence="7" key="1">
    <citation type="submission" date="2023-01" db="EMBL/GenBank/DDBJ databases">
        <title>Genome assembly of the deep-sea coral Lophelia pertusa.</title>
        <authorList>
            <person name="Herrera S."/>
            <person name="Cordes E."/>
        </authorList>
    </citation>
    <scope>NUCLEOTIDE SEQUENCE</scope>
    <source>
        <strain evidence="7">USNM1676648</strain>
        <tissue evidence="7">Polyp</tissue>
    </source>
</reference>
<feature type="transmembrane region" description="Helical" evidence="6">
    <location>
        <begin position="25"/>
        <end position="43"/>
    </location>
</feature>
<evidence type="ECO:0000313" key="7">
    <source>
        <dbReference type="EMBL" id="KAJ7369393.1"/>
    </source>
</evidence>
<proteinExistence type="inferred from homology"/>
<keyword evidence="5 6" id="KW-0472">Membrane</keyword>
<dbReference type="EMBL" id="MU827011">
    <property type="protein sequence ID" value="KAJ7369393.1"/>
    <property type="molecule type" value="Genomic_DNA"/>
</dbReference>
<evidence type="ECO:0000256" key="6">
    <source>
        <dbReference type="SAM" id="Phobius"/>
    </source>
</evidence>
<evidence type="ECO:0000256" key="5">
    <source>
        <dbReference type="ARBA" id="ARBA00023136"/>
    </source>
</evidence>
<feature type="transmembrane region" description="Helical" evidence="6">
    <location>
        <begin position="76"/>
        <end position="96"/>
    </location>
</feature>
<feature type="transmembrane region" description="Helical" evidence="6">
    <location>
        <begin position="50"/>
        <end position="70"/>
    </location>
</feature>
<evidence type="ECO:0000256" key="1">
    <source>
        <dbReference type="ARBA" id="ARBA00004141"/>
    </source>
</evidence>
<comment type="subcellular location">
    <subcellularLocation>
        <location evidence="1">Membrane</location>
        <topology evidence="1">Multi-pass membrane protein</topology>
    </subcellularLocation>
</comment>
<protein>
    <submittedName>
        <fullName evidence="7">DoxX-like</fullName>
    </submittedName>
</protein>
<evidence type="ECO:0000313" key="8">
    <source>
        <dbReference type="Proteomes" id="UP001163046"/>
    </source>
</evidence>
<dbReference type="InterPro" id="IPR040399">
    <property type="entry name" value="TMEM35A/B"/>
</dbReference>
<evidence type="ECO:0000256" key="2">
    <source>
        <dbReference type="ARBA" id="ARBA00006679"/>
    </source>
</evidence>
<dbReference type="PANTHER" id="PTHR13163:SF2">
    <property type="entry name" value="TRANSMEMBRANE PROTEIN 35B"/>
    <property type="match status" value="1"/>
</dbReference>
<gene>
    <name evidence="7" type="primary">ZMYM6NB_2</name>
    <name evidence="7" type="ORF">OS493_039390</name>
</gene>
<name>A0A9W9YTZ2_9CNID</name>
<dbReference type="AlphaFoldDB" id="A0A9W9YTZ2"/>
<comment type="similarity">
    <text evidence="2">Belongs to the DoxX family.</text>
</comment>
<keyword evidence="4 6" id="KW-1133">Transmembrane helix</keyword>
<evidence type="ECO:0000256" key="4">
    <source>
        <dbReference type="ARBA" id="ARBA00022989"/>
    </source>
</evidence>
<accession>A0A9W9YTZ2</accession>
<dbReference type="PANTHER" id="PTHR13163">
    <property type="entry name" value="SPINAL CORD EXPRESSION PROTEIN 4"/>
    <property type="match status" value="1"/>
</dbReference>
<keyword evidence="8" id="KW-1185">Reference proteome</keyword>
<organism evidence="7 8">
    <name type="scientific">Desmophyllum pertusum</name>
    <dbReference type="NCBI Taxonomy" id="174260"/>
    <lineage>
        <taxon>Eukaryota</taxon>
        <taxon>Metazoa</taxon>
        <taxon>Cnidaria</taxon>
        <taxon>Anthozoa</taxon>
        <taxon>Hexacorallia</taxon>
        <taxon>Scleractinia</taxon>
        <taxon>Caryophylliina</taxon>
        <taxon>Caryophylliidae</taxon>
        <taxon>Desmophyllum</taxon>
    </lineage>
</organism>
<evidence type="ECO:0000256" key="3">
    <source>
        <dbReference type="ARBA" id="ARBA00022692"/>
    </source>
</evidence>
<comment type="caution">
    <text evidence="7">The sequence shown here is derived from an EMBL/GenBank/DDBJ whole genome shotgun (WGS) entry which is preliminary data.</text>
</comment>
<dbReference type="OrthoDB" id="432685at2759"/>
<dbReference type="GO" id="GO:0016020">
    <property type="term" value="C:membrane"/>
    <property type="evidence" value="ECO:0007669"/>
    <property type="project" value="UniProtKB-SubCell"/>
</dbReference>
<keyword evidence="3 6" id="KW-0812">Transmembrane</keyword>
<sequence length="110" mass="12621">KRDFVELARVHPLKVWFARNVNPEMYRIIIGYLEVVCALLLYAGPRPLKLASTAILLIIMVMMMQGLYWLGKPAILFTPATVCSILLVLNLMMLLGETPPRKESDRQHRE</sequence>
<dbReference type="Proteomes" id="UP001163046">
    <property type="component" value="Unassembled WGS sequence"/>
</dbReference>